<gene>
    <name evidence="17" type="primary">ND6</name>
</gene>
<keyword evidence="11" id="KW-0520">NAD</keyword>
<evidence type="ECO:0000256" key="12">
    <source>
        <dbReference type="ARBA" id="ARBA00023128"/>
    </source>
</evidence>
<geneLocation type="mitochondrion" evidence="17"/>
<evidence type="ECO:0000256" key="2">
    <source>
        <dbReference type="ARBA" id="ARBA00005698"/>
    </source>
</evidence>
<evidence type="ECO:0000256" key="14">
    <source>
        <dbReference type="ARBA" id="ARBA00031019"/>
    </source>
</evidence>
<keyword evidence="12 17" id="KW-0496">Mitochondrion</keyword>
<dbReference type="GO" id="GO:0031966">
    <property type="term" value="C:mitochondrial membrane"/>
    <property type="evidence" value="ECO:0007669"/>
    <property type="project" value="UniProtKB-SubCell"/>
</dbReference>
<organism evidence="17">
    <name type="scientific">Melanobaris laticollis</name>
    <dbReference type="NCBI Taxonomy" id="1069881"/>
    <lineage>
        <taxon>Eukaryota</taxon>
        <taxon>Metazoa</taxon>
        <taxon>Ecdysozoa</taxon>
        <taxon>Arthropoda</taxon>
        <taxon>Hexapoda</taxon>
        <taxon>Insecta</taxon>
        <taxon>Pterygota</taxon>
        <taxon>Neoptera</taxon>
        <taxon>Endopterygota</taxon>
        <taxon>Coleoptera</taxon>
        <taxon>Polyphaga</taxon>
        <taxon>Cucujiformia</taxon>
        <taxon>Curculionidae</taxon>
        <taxon>Baridinae</taxon>
        <taxon>Melanobaris</taxon>
    </lineage>
</organism>
<evidence type="ECO:0000313" key="17">
    <source>
        <dbReference type="EMBL" id="AEP27564.1"/>
    </source>
</evidence>
<comment type="similarity">
    <text evidence="2">Belongs to the complex I subunit 6 family.</text>
</comment>
<feature type="transmembrane region" description="Helical" evidence="16">
    <location>
        <begin position="21"/>
        <end position="41"/>
    </location>
</feature>
<keyword evidence="13 16" id="KW-0472">Membrane</keyword>
<evidence type="ECO:0000256" key="5">
    <source>
        <dbReference type="ARBA" id="ARBA00022448"/>
    </source>
</evidence>
<dbReference type="PANTHER" id="PTHR11435">
    <property type="entry name" value="NADH UBIQUINONE OXIDOREDUCTASE SUBUNIT ND6"/>
    <property type="match status" value="1"/>
</dbReference>
<keyword evidence="10 16" id="KW-1133">Transmembrane helix</keyword>
<keyword evidence="5" id="KW-0813">Transport</keyword>
<evidence type="ECO:0000256" key="7">
    <source>
        <dbReference type="ARBA" id="ARBA00022692"/>
    </source>
</evidence>
<keyword evidence="6" id="KW-0679">Respiratory chain</keyword>
<keyword evidence="7 16" id="KW-0812">Transmembrane</keyword>
<protein>
    <recommendedName>
        <fullName evidence="4">NADH-ubiquinone oxidoreductase chain 6</fullName>
        <ecNumber evidence="3">7.1.1.2</ecNumber>
    </recommendedName>
    <alternativeName>
        <fullName evidence="14">NADH dehydrogenase subunit 6</fullName>
    </alternativeName>
</protein>
<feature type="transmembrane region" description="Helical" evidence="16">
    <location>
        <begin position="133"/>
        <end position="153"/>
    </location>
</feature>
<comment type="subcellular location">
    <subcellularLocation>
        <location evidence="1">Mitochondrion membrane</location>
        <topology evidence="1">Multi-pass membrane protein</topology>
    </subcellularLocation>
</comment>
<dbReference type="EC" id="7.1.1.2" evidence="3"/>
<evidence type="ECO:0000256" key="13">
    <source>
        <dbReference type="ARBA" id="ARBA00023136"/>
    </source>
</evidence>
<accession>J9PJP6</accession>
<comment type="catalytic activity">
    <reaction evidence="15">
        <text>a ubiquinone + NADH + 5 H(+)(in) = a ubiquinol + NAD(+) + 4 H(+)(out)</text>
        <dbReference type="Rhea" id="RHEA:29091"/>
        <dbReference type="Rhea" id="RHEA-COMP:9565"/>
        <dbReference type="Rhea" id="RHEA-COMP:9566"/>
        <dbReference type="ChEBI" id="CHEBI:15378"/>
        <dbReference type="ChEBI" id="CHEBI:16389"/>
        <dbReference type="ChEBI" id="CHEBI:17976"/>
        <dbReference type="ChEBI" id="CHEBI:57540"/>
        <dbReference type="ChEBI" id="CHEBI:57945"/>
        <dbReference type="EC" id="7.1.1.2"/>
    </reaction>
</comment>
<dbReference type="EMBL" id="JN163955">
    <property type="protein sequence ID" value="AEP27564.1"/>
    <property type="molecule type" value="Genomic_DNA"/>
</dbReference>
<feature type="transmembrane region" description="Helical" evidence="16">
    <location>
        <begin position="83"/>
        <end position="104"/>
    </location>
</feature>
<evidence type="ECO:0000256" key="6">
    <source>
        <dbReference type="ARBA" id="ARBA00022660"/>
    </source>
</evidence>
<evidence type="ECO:0000256" key="4">
    <source>
        <dbReference type="ARBA" id="ARBA00021095"/>
    </source>
</evidence>
<reference evidence="17" key="1">
    <citation type="submission" date="2011-06" db="EMBL/GenBank/DDBJ databases">
        <authorList>
            <person name="Haran J.M."/>
            <person name="Timmermans M.J.T.N."/>
            <person name="Vogler A.P."/>
        </authorList>
    </citation>
    <scope>NUCLEOTIDE SEQUENCE</scope>
</reference>
<dbReference type="GO" id="GO:0008137">
    <property type="term" value="F:NADH dehydrogenase (ubiquinone) activity"/>
    <property type="evidence" value="ECO:0007669"/>
    <property type="project" value="UniProtKB-EC"/>
</dbReference>
<keyword evidence="8" id="KW-1278">Translocase</keyword>
<proteinExistence type="inferred from homology"/>
<feature type="transmembrane region" description="Helical" evidence="16">
    <location>
        <begin position="47"/>
        <end position="71"/>
    </location>
</feature>
<dbReference type="PANTHER" id="PTHR11435:SF1">
    <property type="entry name" value="NADH-UBIQUINONE OXIDOREDUCTASE CHAIN 6"/>
    <property type="match status" value="1"/>
</dbReference>
<dbReference type="AlphaFoldDB" id="J9PJP6"/>
<keyword evidence="9" id="KW-0249">Electron transport</keyword>
<reference evidence="17" key="2">
    <citation type="journal article" date="2013" name="Mol. Phylogenet. Evol.">
        <title>Mitogenome sequences stabilize the phylogenetics of weevils (Curculionoidea) and establish the monophyly of larval ectophagy.</title>
        <authorList>
            <person name="Haran J."/>
            <person name="Timmermans M.J."/>
            <person name="Vogler A.P."/>
        </authorList>
    </citation>
    <scope>NUCLEOTIDE SEQUENCE</scope>
</reference>
<evidence type="ECO:0000256" key="3">
    <source>
        <dbReference type="ARBA" id="ARBA00012944"/>
    </source>
</evidence>
<evidence type="ECO:0000256" key="1">
    <source>
        <dbReference type="ARBA" id="ARBA00004225"/>
    </source>
</evidence>
<evidence type="ECO:0000256" key="11">
    <source>
        <dbReference type="ARBA" id="ARBA00023027"/>
    </source>
</evidence>
<evidence type="ECO:0000256" key="15">
    <source>
        <dbReference type="ARBA" id="ARBA00049551"/>
    </source>
</evidence>
<dbReference type="InterPro" id="IPR050269">
    <property type="entry name" value="ComplexI_Subunit6"/>
</dbReference>
<name>J9PJP6_9CUCU</name>
<evidence type="ECO:0000256" key="10">
    <source>
        <dbReference type="ARBA" id="ARBA00022989"/>
    </source>
</evidence>
<evidence type="ECO:0000256" key="9">
    <source>
        <dbReference type="ARBA" id="ARBA00022982"/>
    </source>
</evidence>
<evidence type="ECO:0000256" key="16">
    <source>
        <dbReference type="SAM" id="Phobius"/>
    </source>
</evidence>
<sequence length="168" mass="19986">MFYMFLLNWTISLTFMFLNHPLSLGGTLLIQTIMISLMTGLMYKTFFFSYILFMIMIGGMLVMFIYMTSIASNEKFKMPKMILLFYSMMFFLILITLMMDNFYFNFPLMNFTMPSKFINFTLNKFFNLPNMKMLLILIFYLFITLIAIVKIIGKKHSTPPTKMNDKIF</sequence>
<evidence type="ECO:0000256" key="8">
    <source>
        <dbReference type="ARBA" id="ARBA00022967"/>
    </source>
</evidence>